<dbReference type="Pfam" id="PF06667">
    <property type="entry name" value="PspB"/>
    <property type="match status" value="1"/>
</dbReference>
<evidence type="ECO:0000313" key="3">
    <source>
        <dbReference type="EMBL" id="MFB9886230.1"/>
    </source>
</evidence>
<sequence length="89" mass="10509">MSWMVFFFVPAVIFLGLVAPIWLILHYWTQSRMRKGLSDEDQQTLEQALQTASLLEQRVRHLETILDQEHPHWRNSSDNKGDAQHEQAH</sequence>
<comment type="caution">
    <text evidence="3">The sequence shown here is derived from an EMBL/GenBank/DDBJ whole genome shotgun (WGS) entry which is preliminary data.</text>
</comment>
<evidence type="ECO:0000256" key="2">
    <source>
        <dbReference type="SAM" id="Phobius"/>
    </source>
</evidence>
<accession>A0ABV5ZBN9</accession>
<keyword evidence="4" id="KW-1185">Reference proteome</keyword>
<dbReference type="Proteomes" id="UP001589628">
    <property type="component" value="Unassembled WGS sequence"/>
</dbReference>
<dbReference type="NCBIfam" id="TIGR02976">
    <property type="entry name" value="phageshock_pspB"/>
    <property type="match status" value="1"/>
</dbReference>
<proteinExistence type="predicted"/>
<dbReference type="NCBIfam" id="NF006993">
    <property type="entry name" value="PRK09458.1"/>
    <property type="match status" value="1"/>
</dbReference>
<reference evidence="3 4" key="1">
    <citation type="submission" date="2024-09" db="EMBL/GenBank/DDBJ databases">
        <authorList>
            <person name="Sun Q."/>
            <person name="Mori K."/>
        </authorList>
    </citation>
    <scope>NUCLEOTIDE SEQUENCE [LARGE SCALE GENOMIC DNA]</scope>
    <source>
        <strain evidence="3 4">ATCC 51285</strain>
    </source>
</reference>
<name>A0ABV5ZBN9_9GAMM</name>
<keyword evidence="2" id="KW-0472">Membrane</keyword>
<keyword evidence="2" id="KW-0812">Transmembrane</keyword>
<protein>
    <submittedName>
        <fullName evidence="3">Envelope stress response membrane protein PspB</fullName>
    </submittedName>
</protein>
<keyword evidence="2" id="KW-1133">Transmembrane helix</keyword>
<gene>
    <name evidence="3" type="primary">pspB</name>
    <name evidence="3" type="ORF">ACFFLH_07415</name>
</gene>
<organism evidence="3 4">
    <name type="scientific">Balneatrix alpica</name>
    <dbReference type="NCBI Taxonomy" id="75684"/>
    <lineage>
        <taxon>Bacteria</taxon>
        <taxon>Pseudomonadati</taxon>
        <taxon>Pseudomonadota</taxon>
        <taxon>Gammaproteobacteria</taxon>
        <taxon>Oceanospirillales</taxon>
        <taxon>Balneatrichaceae</taxon>
        <taxon>Balneatrix</taxon>
    </lineage>
</organism>
<feature type="region of interest" description="Disordered" evidence="1">
    <location>
        <begin position="66"/>
        <end position="89"/>
    </location>
</feature>
<evidence type="ECO:0000256" key="1">
    <source>
        <dbReference type="SAM" id="MobiDB-lite"/>
    </source>
</evidence>
<dbReference type="EMBL" id="JBHLZN010000002">
    <property type="protein sequence ID" value="MFB9886230.1"/>
    <property type="molecule type" value="Genomic_DNA"/>
</dbReference>
<dbReference type="InterPro" id="IPR009554">
    <property type="entry name" value="Phageshock_PspB"/>
</dbReference>
<feature type="transmembrane region" description="Helical" evidence="2">
    <location>
        <begin position="6"/>
        <end position="25"/>
    </location>
</feature>
<evidence type="ECO:0000313" key="4">
    <source>
        <dbReference type="Proteomes" id="UP001589628"/>
    </source>
</evidence>
<dbReference type="RefSeq" id="WP_027311714.1">
    <property type="nucleotide sequence ID" value="NZ_JAUESS010000011.1"/>
</dbReference>